<dbReference type="EMBL" id="JARJCW010000020">
    <property type="protein sequence ID" value="KAJ7214082.1"/>
    <property type="molecule type" value="Genomic_DNA"/>
</dbReference>
<gene>
    <name evidence="3" type="ORF">GGX14DRAFT_444956</name>
</gene>
<proteinExistence type="predicted"/>
<dbReference type="Pfam" id="PF24883">
    <property type="entry name" value="NPHP3_N"/>
    <property type="match status" value="1"/>
</dbReference>
<dbReference type="AlphaFoldDB" id="A0AAD6VMG7"/>
<reference evidence="3" key="1">
    <citation type="submission" date="2023-03" db="EMBL/GenBank/DDBJ databases">
        <title>Massive genome expansion in bonnet fungi (Mycena s.s.) driven by repeated elements and novel gene families across ecological guilds.</title>
        <authorList>
            <consortium name="Lawrence Berkeley National Laboratory"/>
            <person name="Harder C.B."/>
            <person name="Miyauchi S."/>
            <person name="Viragh M."/>
            <person name="Kuo A."/>
            <person name="Thoen E."/>
            <person name="Andreopoulos B."/>
            <person name="Lu D."/>
            <person name="Skrede I."/>
            <person name="Drula E."/>
            <person name="Henrissat B."/>
            <person name="Morin E."/>
            <person name="Kohler A."/>
            <person name="Barry K."/>
            <person name="LaButti K."/>
            <person name="Morin E."/>
            <person name="Salamov A."/>
            <person name="Lipzen A."/>
            <person name="Mereny Z."/>
            <person name="Hegedus B."/>
            <person name="Baldrian P."/>
            <person name="Stursova M."/>
            <person name="Weitz H."/>
            <person name="Taylor A."/>
            <person name="Grigoriev I.V."/>
            <person name="Nagy L.G."/>
            <person name="Martin F."/>
            <person name="Kauserud H."/>
        </authorList>
    </citation>
    <scope>NUCLEOTIDE SEQUENCE</scope>
    <source>
        <strain evidence="3">9144</strain>
    </source>
</reference>
<dbReference type="SUPFAM" id="SSF52540">
    <property type="entry name" value="P-loop containing nucleoside triphosphate hydrolases"/>
    <property type="match status" value="1"/>
</dbReference>
<evidence type="ECO:0000256" key="1">
    <source>
        <dbReference type="ARBA" id="ARBA00022737"/>
    </source>
</evidence>
<dbReference type="InterPro" id="IPR056884">
    <property type="entry name" value="NPHP3-like_N"/>
</dbReference>
<evidence type="ECO:0000313" key="4">
    <source>
        <dbReference type="Proteomes" id="UP001219525"/>
    </source>
</evidence>
<comment type="caution">
    <text evidence="3">The sequence shown here is derived from an EMBL/GenBank/DDBJ whole genome shotgun (WGS) entry which is preliminary data.</text>
</comment>
<dbReference type="PANTHER" id="PTHR10039:SF17">
    <property type="entry name" value="FUNGAL STAND N-TERMINAL GOODBYE DOMAIN-CONTAINING PROTEIN-RELATED"/>
    <property type="match status" value="1"/>
</dbReference>
<evidence type="ECO:0000313" key="3">
    <source>
        <dbReference type="EMBL" id="KAJ7214082.1"/>
    </source>
</evidence>
<sequence>MDKAISDYTRERARMLAEFLVAEMSDFEALRKRSTFKKILESNEDAKTIEAAMKRISAHLQNFQVQRTCTVVCIPLLKHISARFLDKLRRSAASDASHDAGERHPPPRCHPETRTDILAELHEWALEDDPTSRILWLHGPAGAGKSAVAQTLCQNLETEGHLGASFFFKRGHSSRGHATKLFPTIAYHLANILPNFKAAIDTCMEQEPTVFDKSLAIQLGKLVVAPLRDITPTRPLVIVLDGLDECEGENVQQEIIQLIGQAFVQSHFPLRFLIASRPESHISQVFQQSTFDGLHRKFNIRQSYDDIHIYLVAEFERIHRDHETMIDVPRPWPSQTVIQHLIEKSSGYFIYAAAVVKFIDDQDFRPTERLEIVMGIAEPEHGSPFSVLDRLYTQILEAVPVRPSLLRILSVIAIGLSLYPARIEQLLGMKSGDVRLTLRRARSVIGASSQSQKFIAHHASFLDFLNDQTRSSIFYTGIRSVYHQSLAADVLKAFSYTNDDRSINAIGHIAWFLDLGIITSAQPSPNLVGLLRCVNPDFIFRYAILDSERRQIRRILDWLKEVQPFPSKDLIQLWEEYNFMALCDNIWRKATEKKTTNEEEIHHVVSQISPELIRILHAYPLLYDSDLDRGNNPALFEIRVVLDCSWDELRTVMCPLRGSVGDDKGALEALFLSVSHRTRIHELHSSPTLGDMAAGAMRVMTNLTTHQLPINYFATAPFWGCVLRSCPPCPDLLRTLRETESAAAISDPKRPLNKWNVHNVIEWLKTFPEPSWDLITRIQNLLPDSGHELEREYSFNEDPESLWVAWKERTGW</sequence>
<accession>A0AAD6VMG7</accession>
<protein>
    <recommendedName>
        <fullName evidence="2">Nephrocystin 3-like N-terminal domain-containing protein</fullName>
    </recommendedName>
</protein>
<feature type="domain" description="Nephrocystin 3-like N-terminal" evidence="2">
    <location>
        <begin position="121"/>
        <end position="277"/>
    </location>
</feature>
<evidence type="ECO:0000259" key="2">
    <source>
        <dbReference type="Pfam" id="PF24883"/>
    </source>
</evidence>
<keyword evidence="1" id="KW-0677">Repeat</keyword>
<keyword evidence="4" id="KW-1185">Reference proteome</keyword>
<dbReference type="Proteomes" id="UP001219525">
    <property type="component" value="Unassembled WGS sequence"/>
</dbReference>
<organism evidence="3 4">
    <name type="scientific">Mycena pura</name>
    <dbReference type="NCBI Taxonomy" id="153505"/>
    <lineage>
        <taxon>Eukaryota</taxon>
        <taxon>Fungi</taxon>
        <taxon>Dikarya</taxon>
        <taxon>Basidiomycota</taxon>
        <taxon>Agaricomycotina</taxon>
        <taxon>Agaricomycetes</taxon>
        <taxon>Agaricomycetidae</taxon>
        <taxon>Agaricales</taxon>
        <taxon>Marasmiineae</taxon>
        <taxon>Mycenaceae</taxon>
        <taxon>Mycena</taxon>
    </lineage>
</organism>
<dbReference type="PANTHER" id="PTHR10039">
    <property type="entry name" value="AMELOGENIN"/>
    <property type="match status" value="1"/>
</dbReference>
<dbReference type="Gene3D" id="3.40.50.300">
    <property type="entry name" value="P-loop containing nucleotide triphosphate hydrolases"/>
    <property type="match status" value="1"/>
</dbReference>
<name>A0AAD6VMG7_9AGAR</name>
<dbReference type="InterPro" id="IPR027417">
    <property type="entry name" value="P-loop_NTPase"/>
</dbReference>